<organism evidence="2 3">
    <name type="scientific">Nocardia vulneris</name>
    <dbReference type="NCBI Taxonomy" id="1141657"/>
    <lineage>
        <taxon>Bacteria</taxon>
        <taxon>Bacillati</taxon>
        <taxon>Actinomycetota</taxon>
        <taxon>Actinomycetes</taxon>
        <taxon>Mycobacteriales</taxon>
        <taxon>Nocardiaceae</taxon>
        <taxon>Nocardia</taxon>
    </lineage>
</organism>
<sequence length="272" mass="29266">MQTVTSADGTVLAYDRLDGAAGTVILIGGAFGYRKFPKMVALAETLHKQYGLTVLNYDRRGRGDSTDQAAGYDVRHEIEDLAALVAVAGGSAMLFGWSSGAGLALRAAGSGQIPGITKVVAFEPPFVVDHENFVPAADLEITLHELIAAGKRSETVRFYMTKAMGIPRGFVTLMRWTPFWRNLRATAHSTAYDWAVMREYMRGEPLRTEDWSGVKAQTLVVAGAKSDALLRTGARAIAAVLPDAEFTEIPGLSHNPDIRLLAPPAGEFLTTA</sequence>
<evidence type="ECO:0000259" key="1">
    <source>
        <dbReference type="Pfam" id="PF12697"/>
    </source>
</evidence>
<dbReference type="InterPro" id="IPR029058">
    <property type="entry name" value="AB_hydrolase_fold"/>
</dbReference>
<accession>A0ABR4ZG86</accession>
<evidence type="ECO:0000313" key="3">
    <source>
        <dbReference type="Proteomes" id="UP000031364"/>
    </source>
</evidence>
<keyword evidence="3" id="KW-1185">Reference proteome</keyword>
<comment type="caution">
    <text evidence="2">The sequence shown here is derived from an EMBL/GenBank/DDBJ whole genome shotgun (WGS) entry which is preliminary data.</text>
</comment>
<proteinExistence type="predicted"/>
<reference evidence="2 3" key="1">
    <citation type="journal article" date="2014" name="Int. J. Syst. Evol. Microbiol.">
        <title>Nocardia vulneris sp. nov., isolated from wounds of human patients in North America.</title>
        <authorList>
            <person name="Lasker B.A."/>
            <person name="Bell M."/>
            <person name="Klenk H.P."/>
            <person name="Sproer C."/>
            <person name="Schumann C."/>
            <person name="Schumann P."/>
            <person name="Brown J.M."/>
        </authorList>
    </citation>
    <scope>NUCLEOTIDE SEQUENCE [LARGE SCALE GENOMIC DNA]</scope>
    <source>
        <strain evidence="2 3">W9851</strain>
    </source>
</reference>
<evidence type="ECO:0000313" key="2">
    <source>
        <dbReference type="EMBL" id="KIA64097.1"/>
    </source>
</evidence>
<dbReference type="SUPFAM" id="SSF53474">
    <property type="entry name" value="alpha/beta-Hydrolases"/>
    <property type="match status" value="1"/>
</dbReference>
<name>A0ABR4ZG86_9NOCA</name>
<dbReference type="Pfam" id="PF12697">
    <property type="entry name" value="Abhydrolase_6"/>
    <property type="match status" value="1"/>
</dbReference>
<dbReference type="PANTHER" id="PTHR43433:SF10">
    <property type="entry name" value="AB HYDROLASE-1 DOMAIN-CONTAINING PROTEIN"/>
    <property type="match status" value="1"/>
</dbReference>
<dbReference type="Proteomes" id="UP000031364">
    <property type="component" value="Unassembled WGS sequence"/>
</dbReference>
<dbReference type="Gene3D" id="3.40.50.1820">
    <property type="entry name" value="alpha/beta hydrolase"/>
    <property type="match status" value="1"/>
</dbReference>
<dbReference type="EMBL" id="JNFP01000016">
    <property type="protein sequence ID" value="KIA64097.1"/>
    <property type="molecule type" value="Genomic_DNA"/>
</dbReference>
<dbReference type="InterPro" id="IPR050471">
    <property type="entry name" value="AB_hydrolase"/>
</dbReference>
<dbReference type="PANTHER" id="PTHR43433">
    <property type="entry name" value="HYDROLASE, ALPHA/BETA FOLD FAMILY PROTEIN"/>
    <property type="match status" value="1"/>
</dbReference>
<dbReference type="RefSeq" id="WP_043670758.1">
    <property type="nucleotide sequence ID" value="NZ_BDCI01000053.1"/>
</dbReference>
<protein>
    <recommendedName>
        <fullName evidence="1">AB hydrolase-1 domain-containing protein</fullName>
    </recommendedName>
</protein>
<gene>
    <name evidence="2" type="ORF">FG87_15655</name>
</gene>
<feature type="domain" description="AB hydrolase-1" evidence="1">
    <location>
        <begin position="25"/>
        <end position="256"/>
    </location>
</feature>
<dbReference type="InterPro" id="IPR000073">
    <property type="entry name" value="AB_hydrolase_1"/>
</dbReference>